<dbReference type="InterPro" id="IPR052891">
    <property type="entry name" value="DNA-3mA_glycosylase"/>
</dbReference>
<dbReference type="NCBIfam" id="TIGR00624">
    <property type="entry name" value="tag"/>
    <property type="match status" value="1"/>
</dbReference>
<dbReference type="PANTHER" id="PTHR30037">
    <property type="entry name" value="DNA-3-METHYLADENINE GLYCOSYLASE 1"/>
    <property type="match status" value="1"/>
</dbReference>
<organism evidence="1 2">
    <name type="scientific">Flavobacterium agricola</name>
    <dbReference type="NCBI Taxonomy" id="2870839"/>
    <lineage>
        <taxon>Bacteria</taxon>
        <taxon>Pseudomonadati</taxon>
        <taxon>Bacteroidota</taxon>
        <taxon>Flavobacteriia</taxon>
        <taxon>Flavobacteriales</taxon>
        <taxon>Flavobacteriaceae</taxon>
        <taxon>Flavobacterium</taxon>
    </lineage>
</organism>
<dbReference type="Proteomes" id="UP001163328">
    <property type="component" value="Chromosome"/>
</dbReference>
<evidence type="ECO:0000313" key="1">
    <source>
        <dbReference type="EMBL" id="UYW00806.1"/>
    </source>
</evidence>
<dbReference type="PANTHER" id="PTHR30037:SF4">
    <property type="entry name" value="DNA-3-METHYLADENINE GLYCOSYLASE I"/>
    <property type="match status" value="1"/>
</dbReference>
<dbReference type="SUPFAM" id="SSF48150">
    <property type="entry name" value="DNA-glycosylase"/>
    <property type="match status" value="1"/>
</dbReference>
<proteinExistence type="predicted"/>
<reference evidence="1" key="1">
    <citation type="submission" date="2021-08" db="EMBL/GenBank/DDBJ databases">
        <title>Flavobacterium sp. strain CC-SYL302.</title>
        <authorList>
            <person name="Lin S.-Y."/>
            <person name="Lee T.-H."/>
            <person name="Young C.-C."/>
        </authorList>
    </citation>
    <scope>NUCLEOTIDE SEQUENCE</scope>
    <source>
        <strain evidence="1">CC-SYL302</strain>
    </source>
</reference>
<keyword evidence="2" id="KW-1185">Reference proteome</keyword>
<accession>A0ABY6LX04</accession>
<protein>
    <submittedName>
        <fullName evidence="1">DNA-3-methyladenine glycosylase I</fullName>
    </submittedName>
</protein>
<sequence length="189" mass="21841">MESKTRCFWCSNHPLYIQYHDEEWGKPVYDDAKLFEMLLLESFQAGLSWFTILVKRENFKQAFSNFDVQAIAKYGDDKIAELLQNDGIIKNKLKIKASITNALAFIAIQKEFGSFSKYLWSFTNNQIVNNSHITKQHFYVTTPISDAISKDLKKRGFKFLGSTTVYAYMQAIGMVNDHTEDCFVRTASK</sequence>
<dbReference type="Gene3D" id="1.10.340.30">
    <property type="entry name" value="Hypothetical protein, domain 2"/>
    <property type="match status" value="1"/>
</dbReference>
<dbReference type="RefSeq" id="WP_264432927.1">
    <property type="nucleotide sequence ID" value="NZ_CP081495.1"/>
</dbReference>
<evidence type="ECO:0000313" key="2">
    <source>
        <dbReference type="Proteomes" id="UP001163328"/>
    </source>
</evidence>
<dbReference type="InterPro" id="IPR005019">
    <property type="entry name" value="Adenine_glyco"/>
</dbReference>
<dbReference type="InterPro" id="IPR004597">
    <property type="entry name" value="Tag"/>
</dbReference>
<dbReference type="Pfam" id="PF03352">
    <property type="entry name" value="Adenine_glyco"/>
    <property type="match status" value="1"/>
</dbReference>
<gene>
    <name evidence="1" type="ORF">K5I29_09855</name>
</gene>
<dbReference type="EMBL" id="CP081495">
    <property type="protein sequence ID" value="UYW00806.1"/>
    <property type="molecule type" value="Genomic_DNA"/>
</dbReference>
<name>A0ABY6LX04_9FLAO</name>
<dbReference type="InterPro" id="IPR011257">
    <property type="entry name" value="DNA_glycosylase"/>
</dbReference>